<name>A0A645G9Z9_9ZZZZ</name>
<sequence length="81" mass="9675">MWYADYCTEDKLNIITNYHRVMINSDKNKVLRRIEIETKVFSEILSVGVAEKVFRDDINTVFYSEMISRFIFSLLLLQFLS</sequence>
<reference evidence="1" key="1">
    <citation type="submission" date="2019-08" db="EMBL/GenBank/DDBJ databases">
        <authorList>
            <person name="Kucharzyk K."/>
            <person name="Murdoch R.W."/>
            <person name="Higgins S."/>
            <person name="Loffler F."/>
        </authorList>
    </citation>
    <scope>NUCLEOTIDE SEQUENCE</scope>
</reference>
<protein>
    <submittedName>
        <fullName evidence="1">Uncharacterized protein</fullName>
    </submittedName>
</protein>
<accession>A0A645G9Z9</accession>
<dbReference type="AlphaFoldDB" id="A0A645G9Z9"/>
<evidence type="ECO:0000313" key="1">
    <source>
        <dbReference type="EMBL" id="MPN20894.1"/>
    </source>
</evidence>
<proteinExistence type="predicted"/>
<dbReference type="EMBL" id="VSSQ01068754">
    <property type="protein sequence ID" value="MPN20894.1"/>
    <property type="molecule type" value="Genomic_DNA"/>
</dbReference>
<comment type="caution">
    <text evidence="1">The sequence shown here is derived from an EMBL/GenBank/DDBJ whole genome shotgun (WGS) entry which is preliminary data.</text>
</comment>
<organism evidence="1">
    <name type="scientific">bioreactor metagenome</name>
    <dbReference type="NCBI Taxonomy" id="1076179"/>
    <lineage>
        <taxon>unclassified sequences</taxon>
        <taxon>metagenomes</taxon>
        <taxon>ecological metagenomes</taxon>
    </lineage>
</organism>
<gene>
    <name evidence="1" type="ORF">SDC9_168273</name>
</gene>